<sequence>MGLIMAFAISLLQITHVRNHINAFNRGTRAIHSLKDEHLMYLQLFHKYVGKNLKYNAYFQHF</sequence>
<dbReference type="AlphaFoldDB" id="A0A0E9PUS2"/>
<protein>
    <submittedName>
        <fullName evidence="1">Uncharacterized protein</fullName>
    </submittedName>
</protein>
<dbReference type="EMBL" id="GBXM01101008">
    <property type="protein sequence ID" value="JAH07569.1"/>
    <property type="molecule type" value="Transcribed_RNA"/>
</dbReference>
<organism evidence="1">
    <name type="scientific">Anguilla anguilla</name>
    <name type="common">European freshwater eel</name>
    <name type="synonym">Muraena anguilla</name>
    <dbReference type="NCBI Taxonomy" id="7936"/>
    <lineage>
        <taxon>Eukaryota</taxon>
        <taxon>Metazoa</taxon>
        <taxon>Chordata</taxon>
        <taxon>Craniata</taxon>
        <taxon>Vertebrata</taxon>
        <taxon>Euteleostomi</taxon>
        <taxon>Actinopterygii</taxon>
        <taxon>Neopterygii</taxon>
        <taxon>Teleostei</taxon>
        <taxon>Anguilliformes</taxon>
        <taxon>Anguillidae</taxon>
        <taxon>Anguilla</taxon>
    </lineage>
</organism>
<reference evidence="1" key="1">
    <citation type="submission" date="2014-11" db="EMBL/GenBank/DDBJ databases">
        <authorList>
            <person name="Amaro Gonzalez C."/>
        </authorList>
    </citation>
    <scope>NUCLEOTIDE SEQUENCE</scope>
</reference>
<dbReference type="EMBL" id="GBXM01100752">
    <property type="protein sequence ID" value="JAH07825.1"/>
    <property type="molecule type" value="Transcribed_RNA"/>
</dbReference>
<evidence type="ECO:0000313" key="1">
    <source>
        <dbReference type="EMBL" id="JAH07825.1"/>
    </source>
</evidence>
<name>A0A0E9PUS2_ANGAN</name>
<accession>A0A0E9PUS2</accession>
<reference evidence="1" key="2">
    <citation type="journal article" date="2015" name="Fish Shellfish Immunol.">
        <title>Early steps in the European eel (Anguilla anguilla)-Vibrio vulnificus interaction in the gills: Role of the RtxA13 toxin.</title>
        <authorList>
            <person name="Callol A."/>
            <person name="Pajuelo D."/>
            <person name="Ebbesson L."/>
            <person name="Teles M."/>
            <person name="MacKenzie S."/>
            <person name="Amaro C."/>
        </authorList>
    </citation>
    <scope>NUCLEOTIDE SEQUENCE</scope>
</reference>
<proteinExistence type="predicted"/>